<evidence type="ECO:0000313" key="1">
    <source>
        <dbReference type="EMBL" id="MCC8363706.1"/>
    </source>
</evidence>
<gene>
    <name evidence="1" type="ORF">LK996_11555</name>
</gene>
<dbReference type="Gene3D" id="1.10.3210.10">
    <property type="entry name" value="Hypothetical protein af1432"/>
    <property type="match status" value="1"/>
</dbReference>
<dbReference type="InterPro" id="IPR003607">
    <property type="entry name" value="HD/PDEase_dom"/>
</dbReference>
<organism evidence="1 2">
    <name type="scientific">Noviluteimonas lactosilytica</name>
    <dbReference type="NCBI Taxonomy" id="2888523"/>
    <lineage>
        <taxon>Bacteria</taxon>
        <taxon>Pseudomonadati</taxon>
        <taxon>Pseudomonadota</taxon>
        <taxon>Gammaproteobacteria</taxon>
        <taxon>Lysobacterales</taxon>
        <taxon>Lysobacteraceae</taxon>
        <taxon>Noviluteimonas</taxon>
    </lineage>
</organism>
<dbReference type="RefSeq" id="WP_230527385.1">
    <property type="nucleotide sequence ID" value="NZ_JAJGAK010000002.1"/>
</dbReference>
<proteinExistence type="predicted"/>
<evidence type="ECO:0008006" key="3">
    <source>
        <dbReference type="Google" id="ProtNLM"/>
    </source>
</evidence>
<comment type="caution">
    <text evidence="1">The sequence shown here is derived from an EMBL/GenBank/DDBJ whole genome shotgun (WGS) entry which is preliminary data.</text>
</comment>
<dbReference type="CDD" id="cd00077">
    <property type="entry name" value="HDc"/>
    <property type="match status" value="1"/>
</dbReference>
<name>A0ABS8JJC7_9GAMM</name>
<accession>A0ABS8JJC7</accession>
<keyword evidence="2" id="KW-1185">Reference proteome</keyword>
<dbReference type="Proteomes" id="UP001165293">
    <property type="component" value="Unassembled WGS sequence"/>
</dbReference>
<dbReference type="SUPFAM" id="SSF109604">
    <property type="entry name" value="HD-domain/PDEase-like"/>
    <property type="match status" value="1"/>
</dbReference>
<dbReference type="EMBL" id="JAJGAK010000002">
    <property type="protein sequence ID" value="MCC8363706.1"/>
    <property type="molecule type" value="Genomic_DNA"/>
</dbReference>
<protein>
    <recommendedName>
        <fullName evidence="3">HD domain-containing protein</fullName>
    </recommendedName>
</protein>
<evidence type="ECO:0000313" key="2">
    <source>
        <dbReference type="Proteomes" id="UP001165293"/>
    </source>
</evidence>
<reference evidence="1" key="1">
    <citation type="submission" date="2021-10" db="EMBL/GenBank/DDBJ databases">
        <authorList>
            <person name="Lyu M."/>
            <person name="Wang X."/>
            <person name="Meng X."/>
            <person name="Xu K."/>
        </authorList>
    </citation>
    <scope>NUCLEOTIDE SEQUENCE</scope>
    <source>
        <strain evidence="1">A6</strain>
    </source>
</reference>
<sequence>MDARAPLTRVPLVDEVLGPYRAHIGEDWAGYRNHVLRVLNFCRALSGEDALPEALVIAAAFHDLGIWSDGTFDYIEPSAAHAASWLHSHDRPGEVDAVQSVIRMHHKLRPCDGVHAVQAEPFRRADLVDVSLGVVRFGLSRDYVAQVQRALPDHGFHWRLVQLAGRQFLKTPLSPLPMLRW</sequence>